<evidence type="ECO:0000256" key="2">
    <source>
        <dbReference type="ARBA" id="ARBA00022722"/>
    </source>
</evidence>
<dbReference type="InterPro" id="IPR052379">
    <property type="entry name" value="Type_VII_TA_RNase"/>
</dbReference>
<dbReference type="STRING" id="399550.Smar_1568"/>
<gene>
    <name evidence="5" type="ordered locus">Smar_1568</name>
</gene>
<dbReference type="HOGENOM" id="CLU_142825_1_3_2"/>
<dbReference type="GO" id="GO:0110001">
    <property type="term" value="C:toxin-antitoxin complex"/>
    <property type="evidence" value="ECO:0007669"/>
    <property type="project" value="InterPro"/>
</dbReference>
<dbReference type="PANTHER" id="PTHR33397">
    <property type="entry name" value="UPF0331 PROTEIN YUTE"/>
    <property type="match status" value="1"/>
</dbReference>
<keyword evidence="2" id="KW-0540">Nuclease</keyword>
<dbReference type="InterPro" id="IPR037038">
    <property type="entry name" value="HepT-like_sf"/>
</dbReference>
<proteinExistence type="inferred from homology"/>
<reference evidence="6" key="1">
    <citation type="journal article" date="2009" name="BMC Genomics">
        <title>The complete genome sequence of Staphylothermus marinus reveals differences in sulfur metabolism among heterotrophic Crenarchaeota.</title>
        <authorList>
            <person name="Anderson I.J."/>
            <person name="Dharmarajan L."/>
            <person name="Rodriguez J."/>
            <person name="Hooper S."/>
            <person name="Porat I."/>
            <person name="Ulrich L.E."/>
            <person name="Elkins J.G."/>
            <person name="Mavromatis K."/>
            <person name="Sun H."/>
            <person name="Land M."/>
            <person name="Lapidus A."/>
            <person name="Lucas S."/>
            <person name="Barry K."/>
            <person name="Huber H."/>
            <person name="Zhulin I.B."/>
            <person name="Whitman W.B."/>
            <person name="Mukhopadhyay B."/>
            <person name="Woese C."/>
            <person name="Bristow J."/>
            <person name="Kyrpides N."/>
        </authorList>
    </citation>
    <scope>NUCLEOTIDE SEQUENCE [LARGE SCALE GENOMIC DNA]</scope>
    <source>
        <strain evidence="6">ATCC 43588 / DSM 3639 / JCM 9404 / F1</strain>
    </source>
</reference>
<accession>A3DPU2</accession>
<dbReference type="eggNOG" id="arCOG02109">
    <property type="taxonomic scope" value="Archaea"/>
</dbReference>
<protein>
    <recommendedName>
        <fullName evidence="7">DUF86 domain-containing protein</fullName>
    </recommendedName>
</protein>
<dbReference type="Pfam" id="PF01934">
    <property type="entry name" value="HepT-like"/>
    <property type="match status" value="1"/>
</dbReference>
<organism evidence="5 6">
    <name type="scientific">Staphylothermus marinus (strain ATCC 43588 / DSM 3639 / JCM 9404 / F1)</name>
    <dbReference type="NCBI Taxonomy" id="399550"/>
    <lineage>
        <taxon>Archaea</taxon>
        <taxon>Thermoproteota</taxon>
        <taxon>Thermoprotei</taxon>
        <taxon>Desulfurococcales</taxon>
        <taxon>Desulfurococcaceae</taxon>
        <taxon>Staphylothermus</taxon>
    </lineage>
</organism>
<dbReference type="Proteomes" id="UP000000254">
    <property type="component" value="Chromosome"/>
</dbReference>
<evidence type="ECO:0008006" key="7">
    <source>
        <dbReference type="Google" id="ProtNLM"/>
    </source>
</evidence>
<comment type="similarity">
    <text evidence="4">Belongs to the HepT RNase toxin family.</text>
</comment>
<dbReference type="GO" id="GO:0016787">
    <property type="term" value="F:hydrolase activity"/>
    <property type="evidence" value="ECO:0007669"/>
    <property type="project" value="UniProtKB-KW"/>
</dbReference>
<evidence type="ECO:0000256" key="4">
    <source>
        <dbReference type="ARBA" id="ARBA00024207"/>
    </source>
</evidence>
<keyword evidence="6" id="KW-1185">Reference proteome</keyword>
<dbReference type="NCBIfam" id="NF047751">
    <property type="entry name" value="HepT_toxin"/>
    <property type="match status" value="1"/>
</dbReference>
<name>A3DPU2_STAMF</name>
<keyword evidence="1" id="KW-1277">Toxin-antitoxin system</keyword>
<dbReference type="Gene3D" id="1.20.120.580">
    <property type="entry name" value="bsu32300-like"/>
    <property type="match status" value="1"/>
</dbReference>
<evidence type="ECO:0000256" key="1">
    <source>
        <dbReference type="ARBA" id="ARBA00022649"/>
    </source>
</evidence>
<dbReference type="SUPFAM" id="SSF81593">
    <property type="entry name" value="Nucleotidyltransferase substrate binding subunit/domain"/>
    <property type="match status" value="1"/>
</dbReference>
<keyword evidence="3" id="KW-0378">Hydrolase</keyword>
<evidence type="ECO:0000313" key="6">
    <source>
        <dbReference type="Proteomes" id="UP000000254"/>
    </source>
</evidence>
<sequence>MRYSIVLIIESSADLGLYLLRKCFGEEARTYRDVFEKLLRNNVISSETAKGMKSLAFLRNMVVHRYWNVDDEKIYLEAKSNGIQIIEKFIEEVRSHVSKDP</sequence>
<dbReference type="EMBL" id="CP000575">
    <property type="protein sequence ID" value="ABN70652.1"/>
    <property type="molecule type" value="Genomic_DNA"/>
</dbReference>
<evidence type="ECO:0000313" key="5">
    <source>
        <dbReference type="EMBL" id="ABN70652.1"/>
    </source>
</evidence>
<reference evidence="5 6" key="2">
    <citation type="journal article" date="2009" name="Stand. Genomic Sci.">
        <title>Complete genome sequence of Staphylothermus marinus Stetter and Fiala 1986 type strain F1.</title>
        <authorList>
            <person name="Anderson I.J."/>
            <person name="Sun H."/>
            <person name="Lapidus A."/>
            <person name="Copeland A."/>
            <person name="Glavina Del Rio T."/>
            <person name="Tice H."/>
            <person name="Dalin E."/>
            <person name="Lucas S."/>
            <person name="Barry K."/>
            <person name="Land M."/>
            <person name="Richardson P."/>
            <person name="Huber H."/>
            <person name="Kyrpides N.C."/>
        </authorList>
    </citation>
    <scope>NUCLEOTIDE SEQUENCE [LARGE SCALE GENOMIC DNA]</scope>
    <source>
        <strain evidence="6">ATCC 43588 / DSM 3639 / JCM 9404 / F1</strain>
    </source>
</reference>
<dbReference type="GO" id="GO:0004540">
    <property type="term" value="F:RNA nuclease activity"/>
    <property type="evidence" value="ECO:0007669"/>
    <property type="project" value="InterPro"/>
</dbReference>
<dbReference type="KEGG" id="smr:Smar_1568"/>
<dbReference type="PANTHER" id="PTHR33397:SF5">
    <property type="entry name" value="RNASE YUTE-RELATED"/>
    <property type="match status" value="1"/>
</dbReference>
<dbReference type="InterPro" id="IPR008201">
    <property type="entry name" value="HepT-like"/>
</dbReference>
<evidence type="ECO:0000256" key="3">
    <source>
        <dbReference type="ARBA" id="ARBA00022801"/>
    </source>
</evidence>
<dbReference type="AlphaFoldDB" id="A3DPU2"/>